<dbReference type="SUPFAM" id="SSF53850">
    <property type="entry name" value="Periplasmic binding protein-like II"/>
    <property type="match status" value="1"/>
</dbReference>
<dbReference type="EMBL" id="NBSK02000006">
    <property type="protein sequence ID" value="KAJ0199310.1"/>
    <property type="molecule type" value="Genomic_DNA"/>
</dbReference>
<dbReference type="InterPro" id="IPR044440">
    <property type="entry name" value="GABAb_receptor_plant_PBP1"/>
</dbReference>
<feature type="domain" description="Ionotropic glutamate receptor C-terminal" evidence="16">
    <location>
        <begin position="474"/>
        <end position="810"/>
    </location>
</feature>
<evidence type="ECO:0000256" key="8">
    <source>
        <dbReference type="ARBA" id="ARBA00023136"/>
    </source>
</evidence>
<evidence type="ECO:0000256" key="3">
    <source>
        <dbReference type="ARBA" id="ARBA00022448"/>
    </source>
</evidence>
<dbReference type="CDD" id="cd13686">
    <property type="entry name" value="GluR_Plant"/>
    <property type="match status" value="1"/>
</dbReference>
<dbReference type="InterPro" id="IPR017103">
    <property type="entry name" value="Iontropic_Glu_rcpt_pln"/>
</dbReference>
<dbReference type="CDD" id="cd19990">
    <property type="entry name" value="PBP1_GABAb_receptor_plant"/>
    <property type="match status" value="1"/>
</dbReference>
<keyword evidence="4 15" id="KW-0812">Transmembrane</keyword>
<gene>
    <name evidence="17" type="ORF">LSAT_V11C600340110</name>
</gene>
<dbReference type="InterPro" id="IPR001828">
    <property type="entry name" value="ANF_lig-bd_rcpt"/>
</dbReference>
<reference evidence="17 18" key="1">
    <citation type="journal article" date="2017" name="Nat. Commun.">
        <title>Genome assembly with in vitro proximity ligation data and whole-genome triplication in lettuce.</title>
        <authorList>
            <person name="Reyes-Chin-Wo S."/>
            <person name="Wang Z."/>
            <person name="Yang X."/>
            <person name="Kozik A."/>
            <person name="Arikit S."/>
            <person name="Song C."/>
            <person name="Xia L."/>
            <person name="Froenicke L."/>
            <person name="Lavelle D.O."/>
            <person name="Truco M.J."/>
            <person name="Xia R."/>
            <person name="Zhu S."/>
            <person name="Xu C."/>
            <person name="Xu H."/>
            <person name="Xu X."/>
            <person name="Cox K."/>
            <person name="Korf I."/>
            <person name="Meyers B.C."/>
            <person name="Michelmore R.W."/>
        </authorList>
    </citation>
    <scope>NUCLEOTIDE SEQUENCE [LARGE SCALE GENOMIC DNA]</scope>
    <source>
        <strain evidence="18">cv. Salinas</strain>
        <tissue evidence="17">Seedlings</tissue>
    </source>
</reference>
<evidence type="ECO:0000256" key="1">
    <source>
        <dbReference type="ARBA" id="ARBA00004141"/>
    </source>
</evidence>
<comment type="similarity">
    <text evidence="2 13">Belongs to the glutamate-gated ion channel (TC 1.A.10.1) family.</text>
</comment>
<proteinExistence type="inferred from homology"/>
<comment type="caution">
    <text evidence="17">The sequence shown here is derived from an EMBL/GenBank/DDBJ whole genome shotgun (WGS) entry which is preliminary data.</text>
</comment>
<evidence type="ECO:0000256" key="9">
    <source>
        <dbReference type="ARBA" id="ARBA00023170"/>
    </source>
</evidence>
<dbReference type="Gene3D" id="3.40.190.10">
    <property type="entry name" value="Periplasmic binding protein-like II"/>
    <property type="match status" value="1"/>
</dbReference>
<evidence type="ECO:0000256" key="7">
    <source>
        <dbReference type="ARBA" id="ARBA00023065"/>
    </source>
</evidence>
<dbReference type="SUPFAM" id="SSF53822">
    <property type="entry name" value="Periplasmic binding protein-like I"/>
    <property type="match status" value="1"/>
</dbReference>
<dbReference type="Proteomes" id="UP000235145">
    <property type="component" value="Unassembled WGS sequence"/>
</dbReference>
<keyword evidence="8 13" id="KW-0472">Membrane</keyword>
<dbReference type="InterPro" id="IPR015683">
    <property type="entry name" value="Ionotropic_Glu_rcpt"/>
</dbReference>
<dbReference type="Gene3D" id="3.40.50.2300">
    <property type="match status" value="2"/>
</dbReference>
<dbReference type="FunFam" id="3.40.190.10:FF:000054">
    <property type="entry name" value="Glutamate receptor"/>
    <property type="match status" value="1"/>
</dbReference>
<dbReference type="InterPro" id="IPR001320">
    <property type="entry name" value="Iontro_rcpt_C"/>
</dbReference>
<evidence type="ECO:0000256" key="14">
    <source>
        <dbReference type="PIRSR" id="PIRSR037090-50"/>
    </source>
</evidence>
<dbReference type="FunFam" id="3.40.50.2300:FF:000188">
    <property type="entry name" value="Glutamate receptor"/>
    <property type="match status" value="1"/>
</dbReference>
<keyword evidence="9 13" id="KW-0675">Receptor</keyword>
<dbReference type="Gene3D" id="1.10.287.70">
    <property type="match status" value="1"/>
</dbReference>
<evidence type="ECO:0000256" key="13">
    <source>
        <dbReference type="PIRNR" id="PIRNR037090"/>
    </source>
</evidence>
<accession>A0A9R1V406</accession>
<dbReference type="InterPro" id="IPR028082">
    <property type="entry name" value="Peripla_BP_I"/>
</dbReference>
<keyword evidence="12 13" id="KW-0407">Ion channel</keyword>
<feature type="transmembrane region" description="Helical" evidence="15">
    <location>
        <begin position="586"/>
        <end position="612"/>
    </location>
</feature>
<evidence type="ECO:0000313" key="18">
    <source>
        <dbReference type="Proteomes" id="UP000235145"/>
    </source>
</evidence>
<keyword evidence="3 13" id="KW-0813">Transport</keyword>
<dbReference type="PANTHER" id="PTHR18966">
    <property type="entry name" value="IONOTROPIC GLUTAMATE RECEPTOR"/>
    <property type="match status" value="1"/>
</dbReference>
<dbReference type="SMART" id="SM00079">
    <property type="entry name" value="PBPe"/>
    <property type="match status" value="1"/>
</dbReference>
<keyword evidence="5" id="KW-0732">Signal</keyword>
<evidence type="ECO:0000259" key="16">
    <source>
        <dbReference type="SMART" id="SM00079"/>
    </source>
</evidence>
<evidence type="ECO:0000256" key="12">
    <source>
        <dbReference type="ARBA" id="ARBA00023303"/>
    </source>
</evidence>
<organism evidence="17 18">
    <name type="scientific">Lactuca sativa</name>
    <name type="common">Garden lettuce</name>
    <dbReference type="NCBI Taxonomy" id="4236"/>
    <lineage>
        <taxon>Eukaryota</taxon>
        <taxon>Viridiplantae</taxon>
        <taxon>Streptophyta</taxon>
        <taxon>Embryophyta</taxon>
        <taxon>Tracheophyta</taxon>
        <taxon>Spermatophyta</taxon>
        <taxon>Magnoliopsida</taxon>
        <taxon>eudicotyledons</taxon>
        <taxon>Gunneridae</taxon>
        <taxon>Pentapetalae</taxon>
        <taxon>asterids</taxon>
        <taxon>campanulids</taxon>
        <taxon>Asterales</taxon>
        <taxon>Asteraceae</taxon>
        <taxon>Cichorioideae</taxon>
        <taxon>Cichorieae</taxon>
        <taxon>Lactucinae</taxon>
        <taxon>Lactuca</taxon>
    </lineage>
</organism>
<dbReference type="AlphaFoldDB" id="A0A9R1V406"/>
<keyword evidence="10" id="KW-0325">Glycoprotein</keyword>
<comment type="function">
    <text evidence="13">Glutamate-gated receptor that probably acts as non-selective cation channel.</text>
</comment>
<evidence type="ECO:0000256" key="2">
    <source>
        <dbReference type="ARBA" id="ARBA00008685"/>
    </source>
</evidence>
<dbReference type="GO" id="GO:0015276">
    <property type="term" value="F:ligand-gated monoatomic ion channel activity"/>
    <property type="evidence" value="ECO:0000318"/>
    <property type="project" value="GO_Central"/>
</dbReference>
<keyword evidence="7 13" id="KW-0406">Ion transport</keyword>
<evidence type="ECO:0000256" key="4">
    <source>
        <dbReference type="ARBA" id="ARBA00022692"/>
    </source>
</evidence>
<evidence type="ECO:0000256" key="6">
    <source>
        <dbReference type="ARBA" id="ARBA00022989"/>
    </source>
</evidence>
<dbReference type="Pfam" id="PF00060">
    <property type="entry name" value="Lig_chan"/>
    <property type="match status" value="1"/>
</dbReference>
<feature type="transmembrane region" description="Helical" evidence="15">
    <location>
        <begin position="657"/>
        <end position="681"/>
    </location>
</feature>
<keyword evidence="18" id="KW-1185">Reference proteome</keyword>
<keyword evidence="14" id="KW-1015">Disulfide bond</keyword>
<sequence length="905" mass="100715">MTQAGTQESIFISPKVNLSLIVEMKVSTSFLFFIGAFVLEMSIVHANHENFQNCWKSQHAGIGVMVEKSSRIGREQTIAMEMAIHDMCRITKSACSCPILHVKDSQGNPARSVYEVMDLMDHKQVHAIIGTISPEEATLVAEFDKATKNIPIISLTPTATTSFPQSAALTSFVQMSHDITTHTQCIAAIIGHFNWRKVTSIYEDHGTFSSSQSLLTHLSDALQLVGSTIECHFTFPPLHYLSNPSIFIEEKLKKLKMKGNKVFILLKSSLASCILLFEKANQLGMMEKGYVWIISDDISSLLDSVDQSVILSMQGVVGFKTSFKDTSESFRDFKLQFRSKFRTKYPNEEYSNPSIYAARTYDATWAVVKSIQASNGLSSSKDILESILQTEFSGVSGNISFEDGKLAQPPTFTIINVIGRSYREIDFWSPDFGFSKHKLGNNGEGSLDLIYWPGGTQKIPTGQIWSGNEGKPLKIGVPAKGAFNQFVKVSYDQNTNKTSVTGFSIEVFEAAVKQLPYSLSYIYIPYNGSYDEMVAEVYNKTLDAAVGDTEIMADRYEYAEFSQPYIDSGLVRVVPIKSNSMKEGFIFLYAFTAKMWIILLAMTIGTVSIVWFNEHVHGNEDFEASSSLECISRMLWFAVAVLSLAHREVIKNNLSRLVLSTWFCVNVIVAACFTATLSSIMTVSTFQQSLDHLGNNDVVGCNGNSFIVRYLVNVLHYKPENIRNINSIEDYPEAFKKREIAMAFFVSPHASVFLGKYCHDYEKIGPTYKLGGFGFVFQKGSTLVEDISEAVLKLTQNGEINTLNENMLRSSSNCSLLAQESNGPRGTLGPKPFTGLFMISGSISALVFFTTLGRLVADHQASIWSLTLSTLIMRRIGKWLMLLLIQIRVIQCGPNVEMTPNQETA</sequence>
<dbReference type="GO" id="GO:0038023">
    <property type="term" value="F:signaling receptor activity"/>
    <property type="evidence" value="ECO:0000318"/>
    <property type="project" value="GO_Central"/>
</dbReference>
<keyword evidence="6 15" id="KW-1133">Transmembrane helix</keyword>
<comment type="subcellular location">
    <subcellularLocation>
        <location evidence="1">Membrane</location>
        <topology evidence="1">Multi-pass membrane protein</topology>
    </subcellularLocation>
</comment>
<dbReference type="GO" id="GO:0005886">
    <property type="term" value="C:plasma membrane"/>
    <property type="evidence" value="ECO:0000318"/>
    <property type="project" value="GO_Central"/>
</dbReference>
<evidence type="ECO:0000256" key="11">
    <source>
        <dbReference type="ARBA" id="ARBA00023286"/>
    </source>
</evidence>
<dbReference type="Pfam" id="PF01094">
    <property type="entry name" value="ANF_receptor"/>
    <property type="match status" value="1"/>
</dbReference>
<evidence type="ECO:0000256" key="15">
    <source>
        <dbReference type="SAM" id="Phobius"/>
    </source>
</evidence>
<evidence type="ECO:0000256" key="10">
    <source>
        <dbReference type="ARBA" id="ARBA00023180"/>
    </source>
</evidence>
<evidence type="ECO:0000256" key="5">
    <source>
        <dbReference type="ARBA" id="ARBA00022729"/>
    </source>
</evidence>
<keyword evidence="11 13" id="KW-1071">Ligand-gated ion channel</keyword>
<feature type="disulfide bond" evidence="14">
    <location>
        <begin position="758"/>
        <end position="814"/>
    </location>
</feature>
<dbReference type="PIRSF" id="PIRSF037090">
    <property type="entry name" value="Iontro_Glu-like_rcpt_pln"/>
    <property type="match status" value="1"/>
</dbReference>
<evidence type="ECO:0000313" key="17">
    <source>
        <dbReference type="EMBL" id="KAJ0199310.1"/>
    </source>
</evidence>
<name>A0A9R1V406_LACSA</name>
<protein>
    <recommendedName>
        <fullName evidence="13">Glutamate receptor</fullName>
    </recommendedName>
</protein>